<protein>
    <submittedName>
        <fullName evidence="1">Uncharacterized protein</fullName>
    </submittedName>
</protein>
<accession>U9TQK8</accession>
<dbReference type="EMBL" id="KI289051">
    <property type="protein sequence ID" value="ESA08558.1"/>
    <property type="molecule type" value="Genomic_DNA"/>
</dbReference>
<dbReference type="HOGENOM" id="CLU_3069870_0_0_1"/>
<dbReference type="AlphaFoldDB" id="U9TQK8"/>
<proteinExistence type="predicted"/>
<gene>
    <name evidence="1" type="ORF">GLOINDRAFT_31560</name>
</gene>
<evidence type="ECO:0000313" key="1">
    <source>
        <dbReference type="EMBL" id="ESA08558.1"/>
    </source>
</evidence>
<reference evidence="1" key="1">
    <citation type="submission" date="2013-07" db="EMBL/GenBank/DDBJ databases">
        <title>The genome of an arbuscular mycorrhizal fungus provides insights into the evolution of the oldest plant symbiosis.</title>
        <authorList>
            <consortium name="DOE Joint Genome Institute"/>
            <person name="Tisserant E."/>
            <person name="Malbreil M."/>
            <person name="Kuo A."/>
            <person name="Kohler A."/>
            <person name="Symeonidi A."/>
            <person name="Balestrini R."/>
            <person name="Charron P."/>
            <person name="Duensing N."/>
            <person name="Frei-dit-Frey N."/>
            <person name="Gianinazzi-Pearson V."/>
            <person name="Gilbert B."/>
            <person name="Handa Y."/>
            <person name="Hijri M."/>
            <person name="Kaul R."/>
            <person name="Kawaguchi M."/>
            <person name="Krajinski F."/>
            <person name="Lammers P."/>
            <person name="Lapierre D."/>
            <person name="Masclaux F.G."/>
            <person name="Murat C."/>
            <person name="Morin E."/>
            <person name="Ndikumana S."/>
            <person name="Pagni M."/>
            <person name="Petitpierre D."/>
            <person name="Requena N."/>
            <person name="Rosikiewicz P."/>
            <person name="Riley R."/>
            <person name="Saito K."/>
            <person name="San Clemente H."/>
            <person name="Shapiro H."/>
            <person name="van Tuinen D."/>
            <person name="Becard G."/>
            <person name="Bonfante P."/>
            <person name="Paszkowski U."/>
            <person name="Shachar-Hill Y."/>
            <person name="Young J.P."/>
            <person name="Sanders I.R."/>
            <person name="Henrissat B."/>
            <person name="Rensing S.A."/>
            <person name="Grigoriev I.V."/>
            <person name="Corradi N."/>
            <person name="Roux C."/>
            <person name="Martin F."/>
        </authorList>
    </citation>
    <scope>NUCLEOTIDE SEQUENCE</scope>
    <source>
        <strain evidence="1">DAOM 197198</strain>
    </source>
</reference>
<organism evidence="1">
    <name type="scientific">Rhizophagus irregularis (strain DAOM 181602 / DAOM 197198 / MUCL 43194)</name>
    <name type="common">Arbuscular mycorrhizal fungus</name>
    <name type="synonym">Glomus intraradices</name>
    <dbReference type="NCBI Taxonomy" id="747089"/>
    <lineage>
        <taxon>Eukaryota</taxon>
        <taxon>Fungi</taxon>
        <taxon>Fungi incertae sedis</taxon>
        <taxon>Mucoromycota</taxon>
        <taxon>Glomeromycotina</taxon>
        <taxon>Glomeromycetes</taxon>
        <taxon>Glomerales</taxon>
        <taxon>Glomeraceae</taxon>
        <taxon>Rhizophagus</taxon>
    </lineage>
</organism>
<sequence>MEPYYYEKIIDFIITISISVTPLHVHNDAQLVLLVACAYHYQNILNFHFIIKI</sequence>
<name>U9TQK8_RHIID</name>